<dbReference type="Pfam" id="PF18175">
    <property type="entry name" value="HU-CCDC81_bac_2"/>
    <property type="match status" value="1"/>
</dbReference>
<dbReference type="Pfam" id="PF05036">
    <property type="entry name" value="SPOR"/>
    <property type="match status" value="1"/>
</dbReference>
<dbReference type="InterPro" id="IPR040495">
    <property type="entry name" value="HU-CCDC81_bac_1"/>
</dbReference>
<dbReference type="SUPFAM" id="SSF110997">
    <property type="entry name" value="Sporulation related repeat"/>
    <property type="match status" value="1"/>
</dbReference>
<evidence type="ECO:0000313" key="2">
    <source>
        <dbReference type="EMBL" id="RWX00022.1"/>
    </source>
</evidence>
<dbReference type="Proteomes" id="UP000287527">
    <property type="component" value="Unassembled WGS sequence"/>
</dbReference>
<dbReference type="AlphaFoldDB" id="A0A3S3QRZ6"/>
<keyword evidence="3" id="KW-1185">Reference proteome</keyword>
<sequence length="313" mass="35535">MMIEKHISALLYRYQCVTVPGFGAFLTEIQSAQLNNDTHTFYPPKKLISFNANLKNNDGLLANHIALQEKISYDQAVANISREIESWFDKLQSHQTVVLKNLGEMTYNVEGSLVFVPNTPINYFTDAFGLSTIISPAVRREELKAEVEALEEKAPIIFTPERRKNYSYLKYAAVFALMTSIGGAGFKMYRDNKIDQETLLVEQSVQEKVNNKIQQATFFIENPLPAVKLSLKEDKSTYPYHVVAGAFRSKANAAKAMKELIAKGFKARQLEKNQFGLYPVLYGSFATYADAHQNMKKIHKTEDKEAWLLVKEL</sequence>
<dbReference type="Pfam" id="PF18174">
    <property type="entry name" value="HU-CCDC81_bac_1"/>
    <property type="match status" value="1"/>
</dbReference>
<dbReference type="InterPro" id="IPR041268">
    <property type="entry name" value="HU-CCDC81_bac_2"/>
</dbReference>
<evidence type="ECO:0000259" key="1">
    <source>
        <dbReference type="PROSITE" id="PS51724"/>
    </source>
</evidence>
<evidence type="ECO:0000313" key="3">
    <source>
        <dbReference type="Proteomes" id="UP000287527"/>
    </source>
</evidence>
<proteinExistence type="predicted"/>
<dbReference type="PROSITE" id="PS51724">
    <property type="entry name" value="SPOR"/>
    <property type="match status" value="1"/>
</dbReference>
<organism evidence="2 3">
    <name type="scientific">Flavobacterium cerinum</name>
    <dbReference type="NCBI Taxonomy" id="2502784"/>
    <lineage>
        <taxon>Bacteria</taxon>
        <taxon>Pseudomonadati</taxon>
        <taxon>Bacteroidota</taxon>
        <taxon>Flavobacteriia</taxon>
        <taxon>Flavobacteriales</taxon>
        <taxon>Flavobacteriaceae</taxon>
        <taxon>Flavobacterium</taxon>
    </lineage>
</organism>
<feature type="domain" description="SPOR" evidence="1">
    <location>
        <begin position="234"/>
        <end position="311"/>
    </location>
</feature>
<dbReference type="InterPro" id="IPR036680">
    <property type="entry name" value="SPOR-like_sf"/>
</dbReference>
<reference evidence="2 3" key="1">
    <citation type="submission" date="2019-01" db="EMBL/GenBank/DDBJ databases">
        <title>Flavobacterium sp. nov.,isolated from freshwater.</title>
        <authorList>
            <person name="Zhang R."/>
            <person name="Du Z.-J."/>
        </authorList>
    </citation>
    <scope>NUCLEOTIDE SEQUENCE [LARGE SCALE GENOMIC DNA]</scope>
    <source>
        <strain evidence="2 3">1E403</strain>
    </source>
</reference>
<comment type="caution">
    <text evidence="2">The sequence shown here is derived from an EMBL/GenBank/DDBJ whole genome shotgun (WGS) entry which is preliminary data.</text>
</comment>
<dbReference type="RefSeq" id="WP_128389979.1">
    <property type="nucleotide sequence ID" value="NZ_SBII01000007.1"/>
</dbReference>
<protein>
    <submittedName>
        <fullName evidence="2">SPOR domain-containing protein</fullName>
    </submittedName>
</protein>
<dbReference type="EMBL" id="SBII01000007">
    <property type="protein sequence ID" value="RWX00022.1"/>
    <property type="molecule type" value="Genomic_DNA"/>
</dbReference>
<dbReference type="Gene3D" id="3.30.70.1070">
    <property type="entry name" value="Sporulation related repeat"/>
    <property type="match status" value="1"/>
</dbReference>
<dbReference type="OrthoDB" id="653949at2"/>
<accession>A0A3S3QRZ6</accession>
<name>A0A3S3QRZ6_9FLAO</name>
<dbReference type="InterPro" id="IPR007730">
    <property type="entry name" value="SPOR-like_dom"/>
</dbReference>
<dbReference type="GO" id="GO:0042834">
    <property type="term" value="F:peptidoglycan binding"/>
    <property type="evidence" value="ECO:0007669"/>
    <property type="project" value="InterPro"/>
</dbReference>
<gene>
    <name evidence="2" type="ORF">EPI11_10790</name>
</gene>